<name>A0A6N6RMU7_9FLAO</name>
<comment type="caution">
    <text evidence="1">The sequence shown here is derived from an EMBL/GenBank/DDBJ whole genome shotgun (WGS) entry which is preliminary data.</text>
</comment>
<dbReference type="EMBL" id="WBVO01000001">
    <property type="protein sequence ID" value="KAB2814868.1"/>
    <property type="molecule type" value="Genomic_DNA"/>
</dbReference>
<keyword evidence="2" id="KW-1185">Reference proteome</keyword>
<evidence type="ECO:0000313" key="2">
    <source>
        <dbReference type="Proteomes" id="UP000468650"/>
    </source>
</evidence>
<evidence type="ECO:0000313" key="1">
    <source>
        <dbReference type="EMBL" id="KAB2814868.1"/>
    </source>
</evidence>
<evidence type="ECO:0008006" key="3">
    <source>
        <dbReference type="Google" id="ProtNLM"/>
    </source>
</evidence>
<proteinExistence type="predicted"/>
<dbReference type="OrthoDB" id="1134604at2"/>
<accession>A0A6N6RMU7</accession>
<dbReference type="RefSeq" id="WP_151666445.1">
    <property type="nucleotide sequence ID" value="NZ_WBVO01000001.1"/>
</dbReference>
<protein>
    <recommendedName>
        <fullName evidence="3">T9SS type A sorting domain-containing protein</fullName>
    </recommendedName>
</protein>
<dbReference type="Proteomes" id="UP000468650">
    <property type="component" value="Unassembled WGS sequence"/>
</dbReference>
<dbReference type="AlphaFoldDB" id="A0A6N6RMU7"/>
<sequence>MKDQNKKLQQYTALATTVLGAGVANGQIVYTDIADTTIDTHKGYYDLDMDNDGSPDFRIQQYLDTGSTGLIDAIMVTPFDSLYGRTMGELENGFSYPFRLVPGDSIGLSSEWQGNTDEQRGYLVFQYNGTPYPNSNWKGPVNNGYLGLRIFKNTGFHFGWVRLDIAADNRSFIVKDFAYNSTGNEGMLAAEPTISIVERMLEDLTVGQSGTTLYLEKPESYGAIELRVLSMDGREMLTDTWVDTYQELSVSELRNQAILVEFTYRGVRHTKKILLLED</sequence>
<reference evidence="1 2" key="1">
    <citation type="submission" date="2019-09" db="EMBL/GenBank/DDBJ databases">
        <title>Genomes of family Cryomorphaceae.</title>
        <authorList>
            <person name="Bowman J.P."/>
        </authorList>
    </citation>
    <scope>NUCLEOTIDE SEQUENCE [LARGE SCALE GENOMIC DNA]</scope>
    <source>
        <strain evidence="1 2">LMG 25704</strain>
    </source>
</reference>
<gene>
    <name evidence="1" type="ORF">F8C67_03715</name>
</gene>
<organism evidence="1 2">
    <name type="scientific">Phaeocystidibacter luteus</name>
    <dbReference type="NCBI Taxonomy" id="911197"/>
    <lineage>
        <taxon>Bacteria</taxon>
        <taxon>Pseudomonadati</taxon>
        <taxon>Bacteroidota</taxon>
        <taxon>Flavobacteriia</taxon>
        <taxon>Flavobacteriales</taxon>
        <taxon>Phaeocystidibacteraceae</taxon>
        <taxon>Phaeocystidibacter</taxon>
    </lineage>
</organism>